<name>A0ABD2NSU0_9CUCU</name>
<evidence type="ECO:0000256" key="4">
    <source>
        <dbReference type="ARBA" id="ARBA00023180"/>
    </source>
</evidence>
<accession>A0ABD2NSU0</accession>
<dbReference type="GO" id="GO:0005615">
    <property type="term" value="C:extracellular space"/>
    <property type="evidence" value="ECO:0007669"/>
    <property type="project" value="UniProtKB-ARBA"/>
</dbReference>
<dbReference type="InterPro" id="IPR052444">
    <property type="entry name" value="Spz/Toll_ligand-like"/>
</dbReference>
<organism evidence="6 7">
    <name type="scientific">Cryptolaemus montrouzieri</name>
    <dbReference type="NCBI Taxonomy" id="559131"/>
    <lineage>
        <taxon>Eukaryota</taxon>
        <taxon>Metazoa</taxon>
        <taxon>Ecdysozoa</taxon>
        <taxon>Arthropoda</taxon>
        <taxon>Hexapoda</taxon>
        <taxon>Insecta</taxon>
        <taxon>Pterygota</taxon>
        <taxon>Neoptera</taxon>
        <taxon>Endopterygota</taxon>
        <taxon>Coleoptera</taxon>
        <taxon>Polyphaga</taxon>
        <taxon>Cucujiformia</taxon>
        <taxon>Coccinelloidea</taxon>
        <taxon>Coccinellidae</taxon>
        <taxon>Scymninae</taxon>
        <taxon>Scymnini</taxon>
        <taxon>Cryptolaemus</taxon>
    </lineage>
</organism>
<dbReference type="EMBL" id="JABFTP020000144">
    <property type="protein sequence ID" value="KAL3281517.1"/>
    <property type="molecule type" value="Genomic_DNA"/>
</dbReference>
<evidence type="ECO:0000256" key="1">
    <source>
        <dbReference type="ARBA" id="ARBA00011748"/>
    </source>
</evidence>
<dbReference type="PANTHER" id="PTHR23199">
    <property type="entry name" value="NEUROTROPHIN 1-RELATED"/>
    <property type="match status" value="1"/>
</dbReference>
<comment type="caution">
    <text evidence="6">The sequence shown here is derived from an EMBL/GenBank/DDBJ whole genome shotgun (WGS) entry which is preliminary data.</text>
</comment>
<keyword evidence="4" id="KW-0325">Glycoprotein</keyword>
<dbReference type="FunFam" id="2.10.90.10:FF:000018">
    <property type="entry name" value="Spatzle 4"/>
    <property type="match status" value="1"/>
</dbReference>
<evidence type="ECO:0000313" key="6">
    <source>
        <dbReference type="EMBL" id="KAL3281517.1"/>
    </source>
</evidence>
<feature type="domain" description="Spaetzle" evidence="5">
    <location>
        <begin position="184"/>
        <end position="280"/>
    </location>
</feature>
<keyword evidence="7" id="KW-1185">Reference proteome</keyword>
<dbReference type="InterPro" id="IPR029034">
    <property type="entry name" value="Cystine-knot_cytokine"/>
</dbReference>
<reference evidence="6 7" key="1">
    <citation type="journal article" date="2021" name="BMC Biol.">
        <title>Horizontally acquired antibacterial genes associated with adaptive radiation of ladybird beetles.</title>
        <authorList>
            <person name="Li H.S."/>
            <person name="Tang X.F."/>
            <person name="Huang Y.H."/>
            <person name="Xu Z.Y."/>
            <person name="Chen M.L."/>
            <person name="Du X.Y."/>
            <person name="Qiu B.Y."/>
            <person name="Chen P.T."/>
            <person name="Zhang W."/>
            <person name="Slipinski A."/>
            <person name="Escalona H.E."/>
            <person name="Waterhouse R.M."/>
            <person name="Zwick A."/>
            <person name="Pang H."/>
        </authorList>
    </citation>
    <scope>NUCLEOTIDE SEQUENCE [LARGE SCALE GENOMIC DNA]</scope>
    <source>
        <strain evidence="6">SYSU2018</strain>
    </source>
</reference>
<keyword evidence="2" id="KW-0732">Signal</keyword>
<sequence>MFLAKQARFNHETLVIDETRDTFSSTIGPYPAAKYSNSYKDIDITTSLPIQRSHQQWQNGEKVFLNVNTATNFSGNLFDVSSYKDRNVPPSGSQFLTYKYTSNIPHPKQFRDIPRFFGQSSHFRTNFVWKRDVNRFARMHDRVKRSELLKRHMREIRESPYKKNFTGEVLYKRNKRQNGLDDSSLCQTRSNFIMPRAALNKNGVWMYVVNMEDNNQKYTQLVRSEVCASQTCSSLCGLPNGYTSRCEQKYIQKRLIALQGQGDQLYTDIFWIPSCCVCTIQRN</sequence>
<dbReference type="Proteomes" id="UP001516400">
    <property type="component" value="Unassembled WGS sequence"/>
</dbReference>
<keyword evidence="3" id="KW-1015">Disulfide bond</keyword>
<protein>
    <recommendedName>
        <fullName evidence="5">Spaetzle domain-containing protein</fullName>
    </recommendedName>
</protein>
<dbReference type="Pfam" id="PF16077">
    <property type="entry name" value="Spaetzle"/>
    <property type="match status" value="1"/>
</dbReference>
<evidence type="ECO:0000313" key="7">
    <source>
        <dbReference type="Proteomes" id="UP001516400"/>
    </source>
</evidence>
<dbReference type="PANTHER" id="PTHR23199:SF16">
    <property type="entry name" value="PROTEIN SPAETZLE 5"/>
    <property type="match status" value="1"/>
</dbReference>
<evidence type="ECO:0000256" key="2">
    <source>
        <dbReference type="ARBA" id="ARBA00022729"/>
    </source>
</evidence>
<dbReference type="Gene3D" id="2.10.90.10">
    <property type="entry name" value="Cystine-knot cytokines"/>
    <property type="match status" value="1"/>
</dbReference>
<gene>
    <name evidence="6" type="ORF">HHI36_004724</name>
</gene>
<proteinExistence type="predicted"/>
<comment type="subunit">
    <text evidence="1">Homodimer; disulfide-linked.</text>
</comment>
<dbReference type="SUPFAM" id="SSF57501">
    <property type="entry name" value="Cystine-knot cytokines"/>
    <property type="match status" value="1"/>
</dbReference>
<evidence type="ECO:0000256" key="3">
    <source>
        <dbReference type="ARBA" id="ARBA00023157"/>
    </source>
</evidence>
<dbReference type="AlphaFoldDB" id="A0ABD2NSU0"/>
<evidence type="ECO:0000259" key="5">
    <source>
        <dbReference type="Pfam" id="PF16077"/>
    </source>
</evidence>
<dbReference type="InterPro" id="IPR032104">
    <property type="entry name" value="Spaetzle"/>
</dbReference>